<dbReference type="InParanoid" id="A0A2G5DNP3"/>
<sequence length="69" mass="8022">MGHVHRCFCLSGGSDTTYKRDWHHMLHLPTVPTKIDHFHYLPSFQLRLVCLVFLNQEATNGTFHSCLIL</sequence>
<dbReference type="Proteomes" id="UP000230069">
    <property type="component" value="Unassembled WGS sequence"/>
</dbReference>
<dbReference type="EMBL" id="KZ305034">
    <property type="protein sequence ID" value="PIA45118.1"/>
    <property type="molecule type" value="Genomic_DNA"/>
</dbReference>
<name>A0A2G5DNP3_AQUCA</name>
<evidence type="ECO:0000313" key="2">
    <source>
        <dbReference type="Proteomes" id="UP000230069"/>
    </source>
</evidence>
<proteinExistence type="predicted"/>
<organism evidence="1 2">
    <name type="scientific">Aquilegia coerulea</name>
    <name type="common">Rocky mountain columbine</name>
    <dbReference type="NCBI Taxonomy" id="218851"/>
    <lineage>
        <taxon>Eukaryota</taxon>
        <taxon>Viridiplantae</taxon>
        <taxon>Streptophyta</taxon>
        <taxon>Embryophyta</taxon>
        <taxon>Tracheophyta</taxon>
        <taxon>Spermatophyta</taxon>
        <taxon>Magnoliopsida</taxon>
        <taxon>Ranunculales</taxon>
        <taxon>Ranunculaceae</taxon>
        <taxon>Thalictroideae</taxon>
        <taxon>Aquilegia</taxon>
    </lineage>
</organism>
<protein>
    <submittedName>
        <fullName evidence="1">Uncharacterized protein</fullName>
    </submittedName>
</protein>
<gene>
    <name evidence="1" type="ORF">AQUCO_01700572v1</name>
</gene>
<keyword evidence="2" id="KW-1185">Reference proteome</keyword>
<reference evidence="1 2" key="1">
    <citation type="submission" date="2017-09" db="EMBL/GenBank/DDBJ databases">
        <title>WGS assembly of Aquilegia coerulea Goldsmith.</title>
        <authorList>
            <person name="Hodges S."/>
            <person name="Kramer E."/>
            <person name="Nordborg M."/>
            <person name="Tomkins J."/>
            <person name="Borevitz J."/>
            <person name="Derieg N."/>
            <person name="Yan J."/>
            <person name="Mihaltcheva S."/>
            <person name="Hayes R.D."/>
            <person name="Rokhsar D."/>
        </authorList>
    </citation>
    <scope>NUCLEOTIDE SEQUENCE [LARGE SCALE GENOMIC DNA]</scope>
    <source>
        <strain evidence="2">cv. Goldsmith</strain>
    </source>
</reference>
<dbReference type="AlphaFoldDB" id="A0A2G5DNP3"/>
<accession>A0A2G5DNP3</accession>
<evidence type="ECO:0000313" key="1">
    <source>
        <dbReference type="EMBL" id="PIA45118.1"/>
    </source>
</evidence>